<evidence type="ECO:0000313" key="2">
    <source>
        <dbReference type="Proteomes" id="UP000542742"/>
    </source>
</evidence>
<sequence>MAYWIVIAFRNDFEGAYAAEPGAVPVDVVLCRVGDDIVTVPCSTPRWSPP</sequence>
<reference evidence="1 2" key="1">
    <citation type="submission" date="2020-08" db="EMBL/GenBank/DDBJ databases">
        <title>Sequencing the genomes of 1000 actinobacteria strains.</title>
        <authorList>
            <person name="Klenk H.-P."/>
        </authorList>
    </citation>
    <scope>NUCLEOTIDE SEQUENCE [LARGE SCALE GENOMIC DNA]</scope>
    <source>
        <strain evidence="1 2">DSM 45518</strain>
    </source>
</reference>
<dbReference type="RefSeq" id="WP_184952360.1">
    <property type="nucleotide sequence ID" value="NZ_BOMC01000054.1"/>
</dbReference>
<gene>
    <name evidence="1" type="ORF">BKA14_003929</name>
</gene>
<proteinExistence type="predicted"/>
<evidence type="ECO:0000313" key="1">
    <source>
        <dbReference type="EMBL" id="MBB4693781.1"/>
    </source>
</evidence>
<keyword evidence="2" id="KW-1185">Reference proteome</keyword>
<dbReference type="EMBL" id="JACHMF010000001">
    <property type="protein sequence ID" value="MBB4693781.1"/>
    <property type="molecule type" value="Genomic_DNA"/>
</dbReference>
<comment type="caution">
    <text evidence="1">The sequence shown here is derived from an EMBL/GenBank/DDBJ whole genome shotgun (WGS) entry which is preliminary data.</text>
</comment>
<dbReference type="Proteomes" id="UP000542742">
    <property type="component" value="Unassembled WGS sequence"/>
</dbReference>
<accession>A0A7W7CSA0</accession>
<organism evidence="1 2">
    <name type="scientific">Paractinoplanes abujensis</name>
    <dbReference type="NCBI Taxonomy" id="882441"/>
    <lineage>
        <taxon>Bacteria</taxon>
        <taxon>Bacillati</taxon>
        <taxon>Actinomycetota</taxon>
        <taxon>Actinomycetes</taxon>
        <taxon>Micromonosporales</taxon>
        <taxon>Micromonosporaceae</taxon>
        <taxon>Paractinoplanes</taxon>
    </lineage>
</organism>
<dbReference type="AlphaFoldDB" id="A0A7W7CSA0"/>
<name>A0A7W7CSA0_9ACTN</name>
<protein>
    <submittedName>
        <fullName evidence="1">Uncharacterized protein</fullName>
    </submittedName>
</protein>